<evidence type="ECO:0000256" key="8">
    <source>
        <dbReference type="ARBA" id="ARBA00023306"/>
    </source>
</evidence>
<name>A0A8C5EZH2_9SAUR</name>
<evidence type="ECO:0000256" key="1">
    <source>
        <dbReference type="ARBA" id="ARBA00004123"/>
    </source>
</evidence>
<comment type="subcellular location">
    <subcellularLocation>
        <location evidence="2">Chromosome</location>
        <location evidence="2">Centromere</location>
        <location evidence="2">Kinetochore</location>
    </subcellularLocation>
    <subcellularLocation>
        <location evidence="1">Nucleus</location>
    </subcellularLocation>
</comment>
<sequence>MCCLLRGVAFSPDRHTISPIGTTLPPQPIGEAGAGLSERLKISWRFKMAAAAAGGEGPARAEGEGAPSGFSSLPAQEEEPGRGQLFNTVVDAFLEKLVAAGSYQRFANCYHRFYKLQPEMTRSIYDQFISQLQTSIQEEIHEIKKEGNLEELFASMDRIVEEAKNREEPAWRPSGIPEEDIHSAMVPYLLKHQTYLRRALKEKEEENRKLAESVLAGRERISEMQQQIQNRKQAWQAISKEQRELIMMFQEPE</sequence>
<keyword evidence="4" id="KW-0132">Cell division</keyword>
<organism evidence="11 12">
    <name type="scientific">Gopherus evgoodei</name>
    <name type="common">Goodes thornscrub tortoise</name>
    <dbReference type="NCBI Taxonomy" id="1825980"/>
    <lineage>
        <taxon>Eukaryota</taxon>
        <taxon>Metazoa</taxon>
        <taxon>Chordata</taxon>
        <taxon>Craniata</taxon>
        <taxon>Vertebrata</taxon>
        <taxon>Euteleostomi</taxon>
        <taxon>Archelosauria</taxon>
        <taxon>Testudinata</taxon>
        <taxon>Testudines</taxon>
        <taxon>Cryptodira</taxon>
        <taxon>Durocryptodira</taxon>
        <taxon>Testudinoidea</taxon>
        <taxon>Testudinidae</taxon>
        <taxon>Gopherus</taxon>
    </lineage>
</organism>
<feature type="region of interest" description="Disordered" evidence="10">
    <location>
        <begin position="55"/>
        <end position="78"/>
    </location>
</feature>
<evidence type="ECO:0000313" key="11">
    <source>
        <dbReference type="Ensembl" id="ENSGEVP00005023597.1"/>
    </source>
</evidence>
<accession>A0A8C5EZH2</accession>
<evidence type="ECO:0000256" key="7">
    <source>
        <dbReference type="ARBA" id="ARBA00023242"/>
    </source>
</evidence>
<keyword evidence="9" id="KW-0137">Centromere</keyword>
<evidence type="ECO:0000256" key="6">
    <source>
        <dbReference type="ARBA" id="ARBA00022838"/>
    </source>
</evidence>
<keyword evidence="7" id="KW-0539">Nucleus</keyword>
<evidence type="ECO:0000256" key="4">
    <source>
        <dbReference type="ARBA" id="ARBA00022618"/>
    </source>
</evidence>
<reference evidence="11" key="2">
    <citation type="submission" date="2025-08" db="UniProtKB">
        <authorList>
            <consortium name="Ensembl"/>
        </authorList>
    </citation>
    <scope>IDENTIFICATION</scope>
</reference>
<dbReference type="GeneTree" id="ENSGT00940000162656"/>
<gene>
    <name evidence="11" type="primary">PMF1</name>
</gene>
<dbReference type="Proteomes" id="UP000694390">
    <property type="component" value="Chromosome 24"/>
</dbReference>
<dbReference type="GO" id="GO:0003713">
    <property type="term" value="F:transcription coactivator activity"/>
    <property type="evidence" value="ECO:0007669"/>
    <property type="project" value="Ensembl"/>
</dbReference>
<evidence type="ECO:0000256" key="3">
    <source>
        <dbReference type="ARBA" id="ARBA00022454"/>
    </source>
</evidence>
<dbReference type="InterPro" id="IPR007128">
    <property type="entry name" value="PMF1/Nnf1"/>
</dbReference>
<evidence type="ECO:0000256" key="5">
    <source>
        <dbReference type="ARBA" id="ARBA00022776"/>
    </source>
</evidence>
<reference evidence="11" key="1">
    <citation type="submission" date="2019-06" db="EMBL/GenBank/DDBJ databases">
        <title>G10K-VGP Goodes thornscrub tortoise genome, primary haplotype.</title>
        <authorList>
            <person name="Murphy B."/>
            <person name="Edwards T."/>
            <person name="Rhie A."/>
            <person name="Koren S."/>
            <person name="Phillippy A."/>
            <person name="Fedrigo O."/>
            <person name="Haase B."/>
            <person name="Mountcastle J."/>
            <person name="Lewin H."/>
            <person name="Damas J."/>
            <person name="Howe K."/>
            <person name="Formenti G."/>
            <person name="Myers G."/>
            <person name="Durbin R."/>
            <person name="Jarvis E.D."/>
        </authorList>
    </citation>
    <scope>NUCLEOTIDE SEQUENCE [LARGE SCALE GENOMIC DNA]</scope>
</reference>
<evidence type="ECO:0000256" key="9">
    <source>
        <dbReference type="ARBA" id="ARBA00023328"/>
    </source>
</evidence>
<dbReference type="GO" id="GO:0000444">
    <property type="term" value="C:MIS12/MIND type complex"/>
    <property type="evidence" value="ECO:0007669"/>
    <property type="project" value="Ensembl"/>
</dbReference>
<dbReference type="GO" id="GO:0005654">
    <property type="term" value="C:nucleoplasm"/>
    <property type="evidence" value="ECO:0007669"/>
    <property type="project" value="Ensembl"/>
</dbReference>
<dbReference type="OrthoDB" id="18453at2759"/>
<dbReference type="GO" id="GO:0043522">
    <property type="term" value="F:leucine zipper domain binding"/>
    <property type="evidence" value="ECO:0007669"/>
    <property type="project" value="Ensembl"/>
</dbReference>
<keyword evidence="8" id="KW-0131">Cell cycle</keyword>
<dbReference type="Pfam" id="PF03980">
    <property type="entry name" value="Nnf1"/>
    <property type="match status" value="1"/>
</dbReference>
<dbReference type="GO" id="GO:0007059">
    <property type="term" value="P:chromosome segregation"/>
    <property type="evidence" value="ECO:0007669"/>
    <property type="project" value="Ensembl"/>
</dbReference>
<dbReference type="AlphaFoldDB" id="A0A8C5EZH2"/>
<dbReference type="PANTHER" id="PTHR15459">
    <property type="entry name" value="POLYAMINE-MODULATED FACTOR 1"/>
    <property type="match status" value="1"/>
</dbReference>
<evidence type="ECO:0000256" key="2">
    <source>
        <dbReference type="ARBA" id="ARBA00004629"/>
    </source>
</evidence>
<reference evidence="11" key="3">
    <citation type="submission" date="2025-09" db="UniProtKB">
        <authorList>
            <consortium name="Ensembl"/>
        </authorList>
    </citation>
    <scope>IDENTIFICATION</scope>
</reference>
<dbReference type="GO" id="GO:0051301">
    <property type="term" value="P:cell division"/>
    <property type="evidence" value="ECO:0007669"/>
    <property type="project" value="UniProtKB-KW"/>
</dbReference>
<feature type="compositionally biased region" description="Low complexity" evidence="10">
    <location>
        <begin position="55"/>
        <end position="67"/>
    </location>
</feature>
<dbReference type="PANTHER" id="PTHR15459:SF3">
    <property type="entry name" value="POLYAMINE-MODULATED FACTOR 1"/>
    <property type="match status" value="1"/>
</dbReference>
<keyword evidence="6" id="KW-0995">Kinetochore</keyword>
<keyword evidence="5" id="KW-0498">Mitosis</keyword>
<protein>
    <submittedName>
        <fullName evidence="11">Polyamine modulated factor 1</fullName>
    </submittedName>
</protein>
<evidence type="ECO:0000313" key="12">
    <source>
        <dbReference type="Proteomes" id="UP000694390"/>
    </source>
</evidence>
<evidence type="ECO:0000256" key="10">
    <source>
        <dbReference type="SAM" id="MobiDB-lite"/>
    </source>
</evidence>
<keyword evidence="3" id="KW-0158">Chromosome</keyword>
<dbReference type="GO" id="GO:0005794">
    <property type="term" value="C:Golgi apparatus"/>
    <property type="evidence" value="ECO:0007669"/>
    <property type="project" value="Ensembl"/>
</dbReference>
<keyword evidence="12" id="KW-1185">Reference proteome</keyword>
<proteinExistence type="predicted"/>
<dbReference type="Ensembl" id="ENSGEVT00005024810.1">
    <property type="protein sequence ID" value="ENSGEVP00005023597.1"/>
    <property type="gene ID" value="ENSGEVG00005016760.1"/>
</dbReference>